<dbReference type="RefSeq" id="WP_169159836.1">
    <property type="nucleotide sequence ID" value="NZ_JABBFW010000004.1"/>
</dbReference>
<accession>A0A848F6Z0</accession>
<evidence type="ECO:0000256" key="5">
    <source>
        <dbReference type="ARBA" id="ARBA00022692"/>
    </source>
</evidence>
<organism evidence="9 10">
    <name type="scientific">Azohydromonas caseinilytica</name>
    <dbReference type="NCBI Taxonomy" id="2728836"/>
    <lineage>
        <taxon>Bacteria</taxon>
        <taxon>Pseudomonadati</taxon>
        <taxon>Pseudomonadota</taxon>
        <taxon>Betaproteobacteria</taxon>
        <taxon>Burkholderiales</taxon>
        <taxon>Sphaerotilaceae</taxon>
        <taxon>Azohydromonas</taxon>
    </lineage>
</organism>
<feature type="transmembrane region" description="Helical" evidence="8">
    <location>
        <begin position="87"/>
        <end position="105"/>
    </location>
</feature>
<evidence type="ECO:0000256" key="7">
    <source>
        <dbReference type="ARBA" id="ARBA00023136"/>
    </source>
</evidence>
<comment type="caution">
    <text evidence="9">The sequence shown here is derived from an EMBL/GenBank/DDBJ whole genome shotgun (WGS) entry which is preliminary data.</text>
</comment>
<evidence type="ECO:0000256" key="4">
    <source>
        <dbReference type="ARBA" id="ARBA00022475"/>
    </source>
</evidence>
<feature type="transmembrane region" description="Helical" evidence="8">
    <location>
        <begin position="57"/>
        <end position="80"/>
    </location>
</feature>
<evidence type="ECO:0000313" key="10">
    <source>
        <dbReference type="Proteomes" id="UP000574067"/>
    </source>
</evidence>
<feature type="transmembrane region" description="Helical" evidence="8">
    <location>
        <begin position="277"/>
        <end position="294"/>
    </location>
</feature>
<dbReference type="EMBL" id="JABBFW010000004">
    <property type="protein sequence ID" value="NML14928.1"/>
    <property type="molecule type" value="Genomic_DNA"/>
</dbReference>
<dbReference type="SUPFAM" id="SSF81345">
    <property type="entry name" value="ABC transporter involved in vitamin B12 uptake, BtuC"/>
    <property type="match status" value="1"/>
</dbReference>
<sequence>MPRALRIWLLLALLAAAALGVALASGSSEIALAELPRLLFAPDDSPAAQVLHALRLPRALCAFASGALLALAGALMQVLLRNPLADPYVLGTSGGAAVGALGVLMLGGGALALQLGAFGGALLSTVLLFGLAQRAWQPQLGESEGSVPRLLLTGVMLAALWAAVTLLLLTLAPEAQLRGMLFWLSGDLSGADAPGWPLAALALLLGLSWPLARELNLLLRGAAGAQALGVGVASLRRRLYLLASLASAVAVASAGTVGFVGLVVPHALRLLIGNDQRVLLPACALGGGTLLLLADTLARTAVAPQQLPVGVVMALIGAPAFIALLLRAETRR</sequence>
<feature type="transmembrane region" description="Helical" evidence="8">
    <location>
        <begin position="111"/>
        <end position="129"/>
    </location>
</feature>
<keyword evidence="3" id="KW-0813">Transport</keyword>
<dbReference type="Proteomes" id="UP000574067">
    <property type="component" value="Unassembled WGS sequence"/>
</dbReference>
<dbReference type="Pfam" id="PF01032">
    <property type="entry name" value="FecCD"/>
    <property type="match status" value="1"/>
</dbReference>
<protein>
    <submittedName>
        <fullName evidence="9">Iron ABC transporter permease</fullName>
    </submittedName>
</protein>
<evidence type="ECO:0000256" key="2">
    <source>
        <dbReference type="ARBA" id="ARBA00007935"/>
    </source>
</evidence>
<gene>
    <name evidence="9" type="ORF">HHL10_08060</name>
</gene>
<dbReference type="InterPro" id="IPR000522">
    <property type="entry name" value="ABC_transptr_permease_BtuC"/>
</dbReference>
<keyword evidence="5 8" id="KW-0812">Transmembrane</keyword>
<comment type="subcellular location">
    <subcellularLocation>
        <location evidence="1">Cell membrane</location>
        <topology evidence="1">Multi-pass membrane protein</topology>
    </subcellularLocation>
</comment>
<proteinExistence type="inferred from homology"/>
<feature type="transmembrane region" description="Helical" evidence="8">
    <location>
        <begin position="193"/>
        <end position="212"/>
    </location>
</feature>
<keyword evidence="7 8" id="KW-0472">Membrane</keyword>
<dbReference type="PANTHER" id="PTHR30472">
    <property type="entry name" value="FERRIC ENTEROBACTIN TRANSPORT SYSTEM PERMEASE PROTEIN"/>
    <property type="match status" value="1"/>
</dbReference>
<dbReference type="AlphaFoldDB" id="A0A848F6Z0"/>
<dbReference type="InterPro" id="IPR037294">
    <property type="entry name" value="ABC_BtuC-like"/>
</dbReference>
<dbReference type="Gene3D" id="1.10.3470.10">
    <property type="entry name" value="ABC transporter involved in vitamin B12 uptake, BtuC"/>
    <property type="match status" value="1"/>
</dbReference>
<dbReference type="GO" id="GO:0033214">
    <property type="term" value="P:siderophore-iron import into cell"/>
    <property type="evidence" value="ECO:0007669"/>
    <property type="project" value="TreeGrafter"/>
</dbReference>
<feature type="transmembrane region" description="Helical" evidence="8">
    <location>
        <begin position="150"/>
        <end position="173"/>
    </location>
</feature>
<evidence type="ECO:0000256" key="1">
    <source>
        <dbReference type="ARBA" id="ARBA00004651"/>
    </source>
</evidence>
<reference evidence="9 10" key="1">
    <citation type="submission" date="2020-04" db="EMBL/GenBank/DDBJ databases">
        <title>Azohydromonas sp. isolated from soil.</title>
        <authorList>
            <person name="Dahal R.H."/>
        </authorList>
    </citation>
    <scope>NUCLEOTIDE SEQUENCE [LARGE SCALE GENOMIC DNA]</scope>
    <source>
        <strain evidence="9 10">G-1-1-14</strain>
    </source>
</reference>
<dbReference type="PANTHER" id="PTHR30472:SF25">
    <property type="entry name" value="ABC TRANSPORTER PERMEASE PROTEIN MJ0876-RELATED"/>
    <property type="match status" value="1"/>
</dbReference>
<comment type="similarity">
    <text evidence="2">Belongs to the binding-protein-dependent transport system permease family. FecCD subfamily.</text>
</comment>
<evidence type="ECO:0000256" key="6">
    <source>
        <dbReference type="ARBA" id="ARBA00022989"/>
    </source>
</evidence>
<dbReference type="CDD" id="cd06550">
    <property type="entry name" value="TM_ABC_iron-siderophores_like"/>
    <property type="match status" value="1"/>
</dbReference>
<keyword evidence="10" id="KW-1185">Reference proteome</keyword>
<dbReference type="GO" id="GO:0022857">
    <property type="term" value="F:transmembrane transporter activity"/>
    <property type="evidence" value="ECO:0007669"/>
    <property type="project" value="InterPro"/>
</dbReference>
<evidence type="ECO:0000256" key="3">
    <source>
        <dbReference type="ARBA" id="ARBA00022448"/>
    </source>
</evidence>
<evidence type="ECO:0000313" key="9">
    <source>
        <dbReference type="EMBL" id="NML14928.1"/>
    </source>
</evidence>
<name>A0A848F6Z0_9BURK</name>
<feature type="transmembrane region" description="Helical" evidence="8">
    <location>
        <begin position="241"/>
        <end position="265"/>
    </location>
</feature>
<feature type="transmembrane region" description="Helical" evidence="8">
    <location>
        <begin position="306"/>
        <end position="326"/>
    </location>
</feature>
<dbReference type="GO" id="GO:0005886">
    <property type="term" value="C:plasma membrane"/>
    <property type="evidence" value="ECO:0007669"/>
    <property type="project" value="UniProtKB-SubCell"/>
</dbReference>
<evidence type="ECO:0000256" key="8">
    <source>
        <dbReference type="SAM" id="Phobius"/>
    </source>
</evidence>
<keyword evidence="6 8" id="KW-1133">Transmembrane helix</keyword>
<keyword evidence="4" id="KW-1003">Cell membrane</keyword>